<dbReference type="GO" id="GO:0102965">
    <property type="term" value="F:alcohol-forming long-chain fatty acyl-CoA reductase activity"/>
    <property type="evidence" value="ECO:0007669"/>
    <property type="project" value="UniProtKB-EC"/>
</dbReference>
<evidence type="ECO:0000313" key="13">
    <source>
        <dbReference type="EMBL" id="CAH1959186.1"/>
    </source>
</evidence>
<evidence type="ECO:0000256" key="5">
    <source>
        <dbReference type="ARBA" id="ARBA00022857"/>
    </source>
</evidence>
<evidence type="ECO:0000256" key="9">
    <source>
        <dbReference type="ARBA" id="ARBA00052530"/>
    </source>
</evidence>
<sequence length="518" mass="59088">MGDTGKASIRLREFYKGKNIFITGASGFLGICLLEKILRCVPHHGNIYLLLRPKKGKDIAERLEEIKKNQVFEKVLEDRSVEEVFEKVKVVAGDVAQDNLGLSAGDRKLLTDCVNIIIHCAATLDFGDTLKTTVDINLLGTRRITQLAKDCSKLNALVHVSSAYVNSWRLHAEEVIYPLPNKMDAEELISLVNKLSPEDLDKQTPDILGEHPNTYTITKHLAELEVQKMEKLFPCTIVRPSMIVGSWKEPVPGWTISKNGPQGFFMGASKGVIRRLPVASRLIYDYIPVDIVVNNMLAAGYYAGVTKPKVVTIFHATTSTRNPFRWYSVEDRINDYLHMFPLQSAIWYPHLKLLPSITWYKISAFFVHILPAILLDMVLRVTGGRPILMKLHGNVNTSLNRLEKFIFTEWKFVARKTADLQDWMVGDDQNTFTVEVATLVWHEYFKDLTRGSRIYLSKDPIKTLNSAKTKDQILHGVHLLWQTLVFLLFWYLYACMLGTTLYGCIYFIPVFFLLYNLL</sequence>
<evidence type="ECO:0000256" key="4">
    <source>
        <dbReference type="ARBA" id="ARBA00022692"/>
    </source>
</evidence>
<keyword evidence="10" id="KW-0560">Oxidoreductase</keyword>
<comment type="catalytic activity">
    <reaction evidence="9 10">
        <text>a long-chain fatty acyl-CoA + 2 NADPH + 2 H(+) = a long-chain primary fatty alcohol + 2 NADP(+) + CoA</text>
        <dbReference type="Rhea" id="RHEA:52716"/>
        <dbReference type="ChEBI" id="CHEBI:15378"/>
        <dbReference type="ChEBI" id="CHEBI:57287"/>
        <dbReference type="ChEBI" id="CHEBI:57783"/>
        <dbReference type="ChEBI" id="CHEBI:58349"/>
        <dbReference type="ChEBI" id="CHEBI:77396"/>
        <dbReference type="ChEBI" id="CHEBI:83139"/>
        <dbReference type="EC" id="1.2.1.84"/>
    </reaction>
</comment>
<dbReference type="CDD" id="cd05236">
    <property type="entry name" value="FAR-N_SDR_e"/>
    <property type="match status" value="1"/>
</dbReference>
<evidence type="ECO:0000313" key="14">
    <source>
        <dbReference type="Proteomes" id="UP001152888"/>
    </source>
</evidence>
<feature type="transmembrane region" description="Helical" evidence="10">
    <location>
        <begin position="499"/>
        <end position="517"/>
    </location>
</feature>
<keyword evidence="6 10" id="KW-1133">Transmembrane helix</keyword>
<feature type="domain" description="Fatty acyl-CoA reductase C-terminal" evidence="11">
    <location>
        <begin position="368"/>
        <end position="459"/>
    </location>
</feature>
<gene>
    <name evidence="13" type="ORF">ACAOBT_LOCUS3054</name>
</gene>
<dbReference type="GO" id="GO:0016020">
    <property type="term" value="C:membrane"/>
    <property type="evidence" value="ECO:0007669"/>
    <property type="project" value="UniProtKB-SubCell"/>
</dbReference>
<evidence type="ECO:0000256" key="3">
    <source>
        <dbReference type="ARBA" id="ARBA00022516"/>
    </source>
</evidence>
<dbReference type="InterPro" id="IPR013120">
    <property type="entry name" value="FAR_NAD-bd"/>
</dbReference>
<evidence type="ECO:0000256" key="6">
    <source>
        <dbReference type="ARBA" id="ARBA00022989"/>
    </source>
</evidence>
<evidence type="ECO:0000256" key="10">
    <source>
        <dbReference type="RuleBase" id="RU363097"/>
    </source>
</evidence>
<dbReference type="Gene3D" id="3.40.50.720">
    <property type="entry name" value="NAD(P)-binding Rossmann-like Domain"/>
    <property type="match status" value="1"/>
</dbReference>
<organism evidence="13 14">
    <name type="scientific">Acanthoscelides obtectus</name>
    <name type="common">Bean weevil</name>
    <name type="synonym">Bruchus obtectus</name>
    <dbReference type="NCBI Taxonomy" id="200917"/>
    <lineage>
        <taxon>Eukaryota</taxon>
        <taxon>Metazoa</taxon>
        <taxon>Ecdysozoa</taxon>
        <taxon>Arthropoda</taxon>
        <taxon>Hexapoda</taxon>
        <taxon>Insecta</taxon>
        <taxon>Pterygota</taxon>
        <taxon>Neoptera</taxon>
        <taxon>Endopterygota</taxon>
        <taxon>Coleoptera</taxon>
        <taxon>Polyphaga</taxon>
        <taxon>Cucujiformia</taxon>
        <taxon>Chrysomeloidea</taxon>
        <taxon>Chrysomelidae</taxon>
        <taxon>Bruchinae</taxon>
        <taxon>Bruchini</taxon>
        <taxon>Acanthoscelides</taxon>
    </lineage>
</organism>
<comment type="function">
    <text evidence="10">Catalyzes the reduction of fatty acyl-CoA to fatty alcohols.</text>
</comment>
<keyword evidence="4 10" id="KW-0812">Transmembrane</keyword>
<dbReference type="AlphaFoldDB" id="A0A9P0NZI0"/>
<proteinExistence type="inferred from homology"/>
<evidence type="ECO:0000256" key="8">
    <source>
        <dbReference type="ARBA" id="ARBA00023136"/>
    </source>
</evidence>
<dbReference type="FunFam" id="3.40.50.720:FF:000143">
    <property type="entry name" value="Fatty acyl-CoA reductase"/>
    <property type="match status" value="1"/>
</dbReference>
<dbReference type="PANTHER" id="PTHR11011">
    <property type="entry name" value="MALE STERILITY PROTEIN 2-RELATED"/>
    <property type="match status" value="1"/>
</dbReference>
<protein>
    <recommendedName>
        <fullName evidence="10">Fatty acyl-CoA reductase</fullName>
        <ecNumber evidence="10">1.2.1.84</ecNumber>
    </recommendedName>
</protein>
<dbReference type="SUPFAM" id="SSF51735">
    <property type="entry name" value="NAD(P)-binding Rossmann-fold domains"/>
    <property type="match status" value="1"/>
</dbReference>
<dbReference type="GO" id="GO:0080019">
    <property type="term" value="F:alcohol-forming very long-chain fatty acyl-CoA reductase activity"/>
    <property type="evidence" value="ECO:0007669"/>
    <property type="project" value="InterPro"/>
</dbReference>
<reference evidence="13" key="1">
    <citation type="submission" date="2022-03" db="EMBL/GenBank/DDBJ databases">
        <authorList>
            <person name="Sayadi A."/>
        </authorList>
    </citation>
    <scope>NUCLEOTIDE SEQUENCE</scope>
</reference>
<dbReference type="EMBL" id="CAKOFQ010006681">
    <property type="protein sequence ID" value="CAH1959186.1"/>
    <property type="molecule type" value="Genomic_DNA"/>
</dbReference>
<name>A0A9P0NZI0_ACAOB</name>
<comment type="subcellular location">
    <subcellularLocation>
        <location evidence="1">Membrane</location>
        <topology evidence="1">Multi-pass membrane protein</topology>
    </subcellularLocation>
</comment>
<keyword evidence="8 10" id="KW-0472">Membrane</keyword>
<dbReference type="EC" id="1.2.1.84" evidence="10"/>
<dbReference type="InterPro" id="IPR033640">
    <property type="entry name" value="FAR_C"/>
</dbReference>
<evidence type="ECO:0000256" key="7">
    <source>
        <dbReference type="ARBA" id="ARBA00023098"/>
    </source>
</evidence>
<evidence type="ECO:0000259" key="11">
    <source>
        <dbReference type="Pfam" id="PF03015"/>
    </source>
</evidence>
<dbReference type="GO" id="GO:0005777">
    <property type="term" value="C:peroxisome"/>
    <property type="evidence" value="ECO:0007669"/>
    <property type="project" value="TreeGrafter"/>
</dbReference>
<evidence type="ECO:0000256" key="2">
    <source>
        <dbReference type="ARBA" id="ARBA00005928"/>
    </source>
</evidence>
<keyword evidence="14" id="KW-1185">Reference proteome</keyword>
<dbReference type="OrthoDB" id="429813at2759"/>
<evidence type="ECO:0000256" key="1">
    <source>
        <dbReference type="ARBA" id="ARBA00004141"/>
    </source>
</evidence>
<comment type="similarity">
    <text evidence="2 10">Belongs to the fatty acyl-CoA reductase family.</text>
</comment>
<dbReference type="Proteomes" id="UP001152888">
    <property type="component" value="Unassembled WGS sequence"/>
</dbReference>
<evidence type="ECO:0000259" key="12">
    <source>
        <dbReference type="Pfam" id="PF07993"/>
    </source>
</evidence>
<accession>A0A9P0NZI0</accession>
<dbReference type="Pfam" id="PF07993">
    <property type="entry name" value="NAD_binding_4"/>
    <property type="match status" value="1"/>
</dbReference>
<dbReference type="CDD" id="cd09071">
    <property type="entry name" value="FAR_C"/>
    <property type="match status" value="1"/>
</dbReference>
<dbReference type="PANTHER" id="PTHR11011:SF45">
    <property type="entry name" value="FATTY ACYL-COA REDUCTASE CG8306-RELATED"/>
    <property type="match status" value="1"/>
</dbReference>
<dbReference type="GO" id="GO:0035336">
    <property type="term" value="P:long-chain fatty-acyl-CoA metabolic process"/>
    <property type="evidence" value="ECO:0007669"/>
    <property type="project" value="TreeGrafter"/>
</dbReference>
<feature type="domain" description="Thioester reductase (TE)" evidence="12">
    <location>
        <begin position="22"/>
        <end position="296"/>
    </location>
</feature>
<dbReference type="InterPro" id="IPR026055">
    <property type="entry name" value="FAR"/>
</dbReference>
<keyword evidence="5 10" id="KW-0521">NADP</keyword>
<dbReference type="Pfam" id="PF03015">
    <property type="entry name" value="Sterile"/>
    <property type="match status" value="1"/>
</dbReference>
<dbReference type="InterPro" id="IPR036291">
    <property type="entry name" value="NAD(P)-bd_dom_sf"/>
</dbReference>
<comment type="caution">
    <text evidence="13">The sequence shown here is derived from an EMBL/GenBank/DDBJ whole genome shotgun (WGS) entry which is preliminary data.</text>
</comment>
<keyword evidence="7 10" id="KW-0443">Lipid metabolism</keyword>
<keyword evidence="3 10" id="KW-0444">Lipid biosynthesis</keyword>